<dbReference type="Proteomes" id="UP000239326">
    <property type="component" value="Plasmid unnamed2"/>
</dbReference>
<protein>
    <submittedName>
        <fullName evidence="1">Uncharacterized protein</fullName>
    </submittedName>
</protein>
<evidence type="ECO:0000313" key="2">
    <source>
        <dbReference type="Proteomes" id="UP000239326"/>
    </source>
</evidence>
<dbReference type="EMBL" id="CP027671">
    <property type="protein sequence ID" value="AVO43566.1"/>
    <property type="molecule type" value="Genomic_DNA"/>
</dbReference>
<keyword evidence="1" id="KW-0614">Plasmid</keyword>
<reference evidence="1 2" key="1">
    <citation type="submission" date="2018-03" db="EMBL/GenBank/DDBJ databases">
        <title>Genome sequencing of Simplicispira sp.</title>
        <authorList>
            <person name="Kim S.-J."/>
            <person name="Heo J."/>
            <person name="Kwon S.-W."/>
        </authorList>
    </citation>
    <scope>NUCLEOTIDE SEQUENCE [LARGE SCALE GENOMIC DNA]</scope>
    <source>
        <strain evidence="1 2">SC1-8</strain>
        <plasmid evidence="1 2">unnamed2</plasmid>
    </source>
</reference>
<evidence type="ECO:0000313" key="1">
    <source>
        <dbReference type="EMBL" id="AVO43566.1"/>
    </source>
</evidence>
<geneLocation type="plasmid" evidence="1 2">
    <name>unnamed2</name>
</geneLocation>
<sequence length="348" mass="39153">MNPMEAPDKETLHNPLRYWNDRPDYLAEMDQRDAEMDREDSLSDRYAFQLGQDLASHGLSIDPDTTCTEMVRGFEHGKRQPPRTADVYLRKLLTLRKNAYHRGIPVSSALTKEYLKSITVTVCPVSGVNLTQGTMTDTDWSVDRLNNQLGYVPGNLCIMSARVNRLKDASDVVSIARQGMFNWLLLGGDDGLYQDVGSGLLAIETMRLASLMQGPTHMRSGGFVRFPPYAMAPSAWATFDGAIAGIHMECARARVDEGYPYRRRRDLFKHLGKEHWSKSNRLVSLLRRMLANGKHPADVWFEDTPLDMLLELIEEFLSNPPPVDGAVDLEAVRQSIQAGLNPLAQFAR</sequence>
<accession>A0A2S0N630</accession>
<proteinExistence type="predicted"/>
<name>A0A2S0N630_9BURK</name>
<keyword evidence="2" id="KW-1185">Reference proteome</keyword>
<dbReference type="KEGG" id="simp:C6571_19285"/>
<organism evidence="1 2">
    <name type="scientific">Simplicispira suum</name>
    <dbReference type="NCBI Taxonomy" id="2109915"/>
    <lineage>
        <taxon>Bacteria</taxon>
        <taxon>Pseudomonadati</taxon>
        <taxon>Pseudomonadota</taxon>
        <taxon>Betaproteobacteria</taxon>
        <taxon>Burkholderiales</taxon>
        <taxon>Comamonadaceae</taxon>
        <taxon>Simplicispira</taxon>
    </lineage>
</organism>
<gene>
    <name evidence="1" type="ORF">C6571_19285</name>
</gene>
<dbReference type="AlphaFoldDB" id="A0A2S0N630"/>